<dbReference type="SFLD" id="SFLDG01082">
    <property type="entry name" value="B12-binding_domain_containing"/>
    <property type="match status" value="1"/>
</dbReference>
<dbReference type="InterPro" id="IPR013785">
    <property type="entry name" value="Aldolase_TIM"/>
</dbReference>
<evidence type="ECO:0000256" key="3">
    <source>
        <dbReference type="ARBA" id="ARBA00022723"/>
    </source>
</evidence>
<feature type="domain" description="Radical SAM core" evidence="6">
    <location>
        <begin position="34"/>
        <end position="274"/>
    </location>
</feature>
<dbReference type="Pfam" id="PF04055">
    <property type="entry name" value="Radical_SAM"/>
    <property type="match status" value="1"/>
</dbReference>
<dbReference type="InterPro" id="IPR006638">
    <property type="entry name" value="Elp3/MiaA/NifB-like_rSAM"/>
</dbReference>
<dbReference type="SUPFAM" id="SSF102114">
    <property type="entry name" value="Radical SAM enzymes"/>
    <property type="match status" value="1"/>
</dbReference>
<protein>
    <submittedName>
        <fullName evidence="7">Biotin synthase</fullName>
    </submittedName>
</protein>
<sequence>MSTEIKESPAYLKTSLAAAMTLGYEPGLFYRNARLYCINLLLTYSDGCAARCAYCGLSGERPGNYDDKSFIRVKWPVFPLEDIIDRVEERKDRVKRFCISMVTHARAVEHTLEISKRLLTKLNVPVSVLLAPTLIKKNDLEDLKAAGVDKVGIAIDLATQELFDRYRGRGVGGPHRWDVYWKCMTDAVQVFGENNAGPHFMVGMGETEQEMCEVIQVSRDMGCSTHLFSFYPEPDSPLADHNPPPMDQYRRIQLARYLIDGKKVTASQFTFNGRNQVIDFGLDKSTLEKIIHAGDAFRTSGCQGRDGEVACNRPFGNSRPGPDIRNYPFPPEAEDVERIRAQMGYSK</sequence>
<comment type="cofactor">
    <cofactor evidence="1">
        <name>[4Fe-4S] cluster</name>
        <dbReference type="ChEBI" id="CHEBI:49883"/>
    </cofactor>
</comment>
<keyword evidence="2" id="KW-0949">S-adenosyl-L-methionine</keyword>
<dbReference type="SFLD" id="SFLDG01098">
    <property type="entry name" value="Uncharacterised_Radical_SAM_Su"/>
    <property type="match status" value="1"/>
</dbReference>
<dbReference type="SFLD" id="SFLDS00029">
    <property type="entry name" value="Radical_SAM"/>
    <property type="match status" value="1"/>
</dbReference>
<dbReference type="Gene3D" id="3.20.20.70">
    <property type="entry name" value="Aldolase class I"/>
    <property type="match status" value="1"/>
</dbReference>
<evidence type="ECO:0000256" key="1">
    <source>
        <dbReference type="ARBA" id="ARBA00001966"/>
    </source>
</evidence>
<accession>A0A1W2D601</accession>
<dbReference type="EMBL" id="FWXY01000015">
    <property type="protein sequence ID" value="SMC92646.1"/>
    <property type="molecule type" value="Genomic_DNA"/>
</dbReference>
<evidence type="ECO:0000313" key="8">
    <source>
        <dbReference type="Proteomes" id="UP000192418"/>
    </source>
</evidence>
<evidence type="ECO:0000256" key="5">
    <source>
        <dbReference type="ARBA" id="ARBA00023014"/>
    </source>
</evidence>
<dbReference type="GO" id="GO:0046872">
    <property type="term" value="F:metal ion binding"/>
    <property type="evidence" value="ECO:0007669"/>
    <property type="project" value="UniProtKB-KW"/>
</dbReference>
<evidence type="ECO:0000313" key="7">
    <source>
        <dbReference type="EMBL" id="SMC92646.1"/>
    </source>
</evidence>
<dbReference type="GO" id="GO:0051536">
    <property type="term" value="F:iron-sulfur cluster binding"/>
    <property type="evidence" value="ECO:0007669"/>
    <property type="project" value="UniProtKB-KW"/>
</dbReference>
<dbReference type="InterPro" id="IPR007197">
    <property type="entry name" value="rSAM"/>
</dbReference>
<organism evidence="7 8">
    <name type="scientific">Desulfocicer vacuolatum DSM 3385</name>
    <dbReference type="NCBI Taxonomy" id="1121400"/>
    <lineage>
        <taxon>Bacteria</taxon>
        <taxon>Pseudomonadati</taxon>
        <taxon>Thermodesulfobacteriota</taxon>
        <taxon>Desulfobacteria</taxon>
        <taxon>Desulfobacterales</taxon>
        <taxon>Desulfobacteraceae</taxon>
        <taxon>Desulfocicer</taxon>
    </lineage>
</organism>
<proteinExistence type="predicted"/>
<keyword evidence="8" id="KW-1185">Reference proteome</keyword>
<dbReference type="RefSeq" id="WP_232367167.1">
    <property type="nucleotide sequence ID" value="NZ_FWXY01000015.1"/>
</dbReference>
<evidence type="ECO:0000256" key="2">
    <source>
        <dbReference type="ARBA" id="ARBA00022691"/>
    </source>
</evidence>
<dbReference type="GO" id="GO:0003824">
    <property type="term" value="F:catalytic activity"/>
    <property type="evidence" value="ECO:0007669"/>
    <property type="project" value="InterPro"/>
</dbReference>
<dbReference type="AlphaFoldDB" id="A0A1W2D601"/>
<dbReference type="SMART" id="SM00729">
    <property type="entry name" value="Elp3"/>
    <property type="match status" value="1"/>
</dbReference>
<gene>
    <name evidence="7" type="ORF">SAMN02746065_11584</name>
</gene>
<name>A0A1W2D601_9BACT</name>
<keyword evidence="5" id="KW-0411">Iron-sulfur</keyword>
<evidence type="ECO:0000259" key="6">
    <source>
        <dbReference type="PROSITE" id="PS51918"/>
    </source>
</evidence>
<dbReference type="STRING" id="1121400.SAMN02746065_11584"/>
<evidence type="ECO:0000256" key="4">
    <source>
        <dbReference type="ARBA" id="ARBA00023004"/>
    </source>
</evidence>
<keyword evidence="4" id="KW-0408">Iron</keyword>
<keyword evidence="3" id="KW-0479">Metal-binding</keyword>
<dbReference type="InterPro" id="IPR058240">
    <property type="entry name" value="rSAM_sf"/>
</dbReference>
<reference evidence="7 8" key="1">
    <citation type="submission" date="2017-04" db="EMBL/GenBank/DDBJ databases">
        <authorList>
            <person name="Afonso C.L."/>
            <person name="Miller P.J."/>
            <person name="Scott M.A."/>
            <person name="Spackman E."/>
            <person name="Goraichik I."/>
            <person name="Dimitrov K.M."/>
            <person name="Suarez D.L."/>
            <person name="Swayne D.E."/>
        </authorList>
    </citation>
    <scope>NUCLEOTIDE SEQUENCE [LARGE SCALE GENOMIC DNA]</scope>
    <source>
        <strain evidence="7 8">DSM 3385</strain>
    </source>
</reference>
<dbReference type="PROSITE" id="PS51918">
    <property type="entry name" value="RADICAL_SAM"/>
    <property type="match status" value="1"/>
</dbReference>
<dbReference type="CDD" id="cd01335">
    <property type="entry name" value="Radical_SAM"/>
    <property type="match status" value="1"/>
</dbReference>
<dbReference type="Proteomes" id="UP000192418">
    <property type="component" value="Unassembled WGS sequence"/>
</dbReference>